<feature type="non-terminal residue" evidence="1">
    <location>
        <position position="36"/>
    </location>
</feature>
<keyword evidence="2" id="KW-1185">Reference proteome</keyword>
<accession>A0A6A0AKU3</accession>
<reference evidence="1 2" key="1">
    <citation type="submission" date="2020-02" db="EMBL/GenBank/DDBJ databases">
        <title>Draft genome sequence of Haematococcus lacustris strain NIES-144.</title>
        <authorList>
            <person name="Morimoto D."/>
            <person name="Nakagawa S."/>
            <person name="Yoshida T."/>
            <person name="Sawayama S."/>
        </authorList>
    </citation>
    <scope>NUCLEOTIDE SEQUENCE [LARGE SCALE GENOMIC DNA]</scope>
    <source>
        <strain evidence="1 2">NIES-144</strain>
    </source>
</reference>
<proteinExistence type="predicted"/>
<dbReference type="Proteomes" id="UP000485058">
    <property type="component" value="Unassembled WGS sequence"/>
</dbReference>
<protein>
    <recommendedName>
        <fullName evidence="3">VCBS repeat-containing protein</fullName>
    </recommendedName>
</protein>
<dbReference type="EMBL" id="BLLF01008754">
    <property type="protein sequence ID" value="GFH33509.1"/>
    <property type="molecule type" value="Genomic_DNA"/>
</dbReference>
<gene>
    <name evidence="1" type="ORF">HaLaN_32892</name>
</gene>
<evidence type="ECO:0008006" key="3">
    <source>
        <dbReference type="Google" id="ProtNLM"/>
    </source>
</evidence>
<evidence type="ECO:0000313" key="2">
    <source>
        <dbReference type="Proteomes" id="UP000485058"/>
    </source>
</evidence>
<comment type="caution">
    <text evidence="1">The sequence shown here is derived from an EMBL/GenBank/DDBJ whole genome shotgun (WGS) entry which is preliminary data.</text>
</comment>
<feature type="non-terminal residue" evidence="1">
    <location>
        <position position="1"/>
    </location>
</feature>
<dbReference type="AlphaFoldDB" id="A0A6A0AKU3"/>
<name>A0A6A0AKU3_HAELA</name>
<sequence>PGLGVEQELGLVEHPSLPPPLVVDLNGDGRMEVLLA</sequence>
<organism evidence="1 2">
    <name type="scientific">Haematococcus lacustris</name>
    <name type="common">Green alga</name>
    <name type="synonym">Haematococcus pluvialis</name>
    <dbReference type="NCBI Taxonomy" id="44745"/>
    <lineage>
        <taxon>Eukaryota</taxon>
        <taxon>Viridiplantae</taxon>
        <taxon>Chlorophyta</taxon>
        <taxon>core chlorophytes</taxon>
        <taxon>Chlorophyceae</taxon>
        <taxon>CS clade</taxon>
        <taxon>Chlamydomonadales</taxon>
        <taxon>Haematococcaceae</taxon>
        <taxon>Haematococcus</taxon>
    </lineage>
</organism>
<evidence type="ECO:0000313" key="1">
    <source>
        <dbReference type="EMBL" id="GFH33509.1"/>
    </source>
</evidence>